<evidence type="ECO:0000313" key="2">
    <source>
        <dbReference type="Proteomes" id="UP000679307"/>
    </source>
</evidence>
<sequence length="35" mass="3809">MKNYVSRLLGKLGVTTRTQAAIFAVKHPTVQDPAP</sequence>
<keyword evidence="1" id="KW-0238">DNA-binding</keyword>
<keyword evidence="2" id="KW-1185">Reference proteome</keyword>
<reference evidence="1 2" key="1">
    <citation type="submission" date="2021-05" db="EMBL/GenBank/DDBJ databases">
        <title>Complete genome of Nocardioides aquaticus KCTC 9944T isolated from meromictic and hypersaline Ekho Lake, Antarctica.</title>
        <authorList>
            <person name="Hwang K."/>
            <person name="Kim K.M."/>
            <person name="Choe H."/>
        </authorList>
    </citation>
    <scope>NUCLEOTIDE SEQUENCE [LARGE SCALE GENOMIC DNA]</scope>
    <source>
        <strain evidence="1 2">KCTC 9944</strain>
    </source>
</reference>
<organism evidence="1 2">
    <name type="scientific">Nocardioides aquaticus</name>
    <dbReference type="NCBI Taxonomy" id="160826"/>
    <lineage>
        <taxon>Bacteria</taxon>
        <taxon>Bacillati</taxon>
        <taxon>Actinomycetota</taxon>
        <taxon>Actinomycetes</taxon>
        <taxon>Propionibacteriales</taxon>
        <taxon>Nocardioidaceae</taxon>
        <taxon>Nocardioides</taxon>
    </lineage>
</organism>
<name>A0ABX8EGV9_9ACTN</name>
<dbReference type="EMBL" id="CP075371">
    <property type="protein sequence ID" value="QVT79767.1"/>
    <property type="molecule type" value="Genomic_DNA"/>
</dbReference>
<gene>
    <name evidence="1" type="primary">devR_4</name>
    <name evidence="1" type="ORF">ENKNEFLB_02157</name>
</gene>
<dbReference type="GO" id="GO:0003677">
    <property type="term" value="F:DNA binding"/>
    <property type="evidence" value="ECO:0007669"/>
    <property type="project" value="UniProtKB-KW"/>
</dbReference>
<accession>A0ABX8EGV9</accession>
<evidence type="ECO:0000313" key="1">
    <source>
        <dbReference type="EMBL" id="QVT79767.1"/>
    </source>
</evidence>
<proteinExistence type="predicted"/>
<protein>
    <submittedName>
        <fullName evidence="1">DNA-binding transcriptional activator DevR/DosR</fullName>
    </submittedName>
</protein>
<dbReference type="Proteomes" id="UP000679307">
    <property type="component" value="Chromosome"/>
</dbReference>